<dbReference type="AlphaFoldDB" id="W3VQT3"/>
<evidence type="ECO:0000256" key="3">
    <source>
        <dbReference type="ARBA" id="ARBA00022630"/>
    </source>
</evidence>
<dbReference type="HOGENOM" id="CLU_589497_0_0_1"/>
<dbReference type="PANTHER" id="PTHR19370">
    <property type="entry name" value="NADH-CYTOCHROME B5 REDUCTASE"/>
    <property type="match status" value="1"/>
</dbReference>
<dbReference type="EMBL" id="AWNI01000008">
    <property type="protein sequence ID" value="ETS63929.1"/>
    <property type="molecule type" value="Genomic_DNA"/>
</dbReference>
<dbReference type="OrthoDB" id="432685at2759"/>
<gene>
    <name evidence="8" type="ORF">PaG_02258</name>
</gene>
<comment type="similarity">
    <text evidence="2">Belongs to the flavoprotein pyridine nucleotide cytochrome reductase family.</text>
</comment>
<comment type="caution">
    <text evidence="8">The sequence shown here is derived from an EMBL/GenBank/DDBJ whole genome shotgun (WGS) entry which is preliminary data.</text>
</comment>
<feature type="binding site" evidence="6">
    <location>
        <position position="221"/>
    </location>
    <ligand>
        <name>FAD</name>
        <dbReference type="ChEBI" id="CHEBI:57692"/>
    </ligand>
</feature>
<keyword evidence="9" id="KW-1185">Reference proteome</keyword>
<evidence type="ECO:0000256" key="4">
    <source>
        <dbReference type="ARBA" id="ARBA00022827"/>
    </source>
</evidence>
<dbReference type="PANTHER" id="PTHR19370:SF184">
    <property type="entry name" value="NADH-CYTOCHROME B5 REDUCTASE-LIKE"/>
    <property type="match status" value="1"/>
</dbReference>
<feature type="region of interest" description="Disordered" evidence="7">
    <location>
        <begin position="33"/>
        <end position="80"/>
    </location>
</feature>
<sequence>MLPSSLPYLRARWYLPTMQNLFASARLASRGLRSARATPHAPHNLAPRLPHAGRPRHFASSSSGPSSSSSSPPPKHGGPSIPHILLASAAIVAVTPKLLEGYAALSGTSPGSSRTSNSIPGKLEPHTHHPLALAASSFYPDAKTSSNHKLLKMALPASVSAGSRGGEDDLAQRLRIRSVYIKEPSLVIERAYTPLYDSLPGTASLAMEGVTRAEKDSLDLLVKRYPDGELGRFLHRAVPDASIPQLEVRGPVDTWSFERDSAPQLPDRIVMLVGGTGVTPAYQLLTNLFGHPNRPASSHAASPRVEVLYAMPDLDNALLVPQLYALANSNPDKVGVSLFAEHLPSTNSATAALGQLQTQSTKRRSWLPFFGSGSSLDAKLQLGTDGASTTIPVFESRITQDHLRRTLAPTAASRTLVLVCGPDGMVTALAGPKSRDGQSQGALGGTLAHLGLKQQDVFKL</sequence>
<feature type="binding site" evidence="6">
    <location>
        <position position="223"/>
    </location>
    <ligand>
        <name>FAD</name>
        <dbReference type="ChEBI" id="CHEBI:57692"/>
    </ligand>
</feature>
<protein>
    <recommendedName>
        <fullName evidence="10">FAD-binding FR-type domain-containing protein</fullName>
    </recommendedName>
</protein>
<reference evidence="8 9" key="1">
    <citation type="journal article" date="2014" name="Genome Announc.">
        <title>Genome sequence of the basidiomycetous fungus Pseudozyma aphidis DSM70725, an efficient producer of biosurfactant mannosylerythritol lipids.</title>
        <authorList>
            <person name="Lorenz S."/>
            <person name="Guenther M."/>
            <person name="Grumaz C."/>
            <person name="Rupp S."/>
            <person name="Zibek S."/>
            <person name="Sohn K."/>
        </authorList>
    </citation>
    <scope>NUCLEOTIDE SEQUENCE [LARGE SCALE GENOMIC DNA]</scope>
    <source>
        <strain evidence="9">ATCC 32657 / CBS 517.83 / DSM 70725 / JCM 10318 / NBRC 10182 / NRRL Y-7954 / St-0401</strain>
    </source>
</reference>
<dbReference type="Gene3D" id="2.40.30.10">
    <property type="entry name" value="Translation factors"/>
    <property type="match status" value="1"/>
</dbReference>
<evidence type="ECO:0000313" key="9">
    <source>
        <dbReference type="Proteomes" id="UP000019462"/>
    </source>
</evidence>
<feature type="compositionally biased region" description="Low complexity" evidence="7">
    <location>
        <begin position="60"/>
        <end position="70"/>
    </location>
</feature>
<name>W3VQT3_MOEAP</name>
<evidence type="ECO:0000313" key="8">
    <source>
        <dbReference type="EMBL" id="ETS63929.1"/>
    </source>
</evidence>
<dbReference type="Gene3D" id="3.40.50.80">
    <property type="entry name" value="Nucleotide-binding domain of ferredoxin-NADP reductase (FNR) module"/>
    <property type="match status" value="1"/>
</dbReference>
<dbReference type="InterPro" id="IPR039261">
    <property type="entry name" value="FNR_nucleotide-bd"/>
</dbReference>
<feature type="compositionally biased region" description="Polar residues" evidence="7">
    <location>
        <begin position="106"/>
        <end position="119"/>
    </location>
</feature>
<dbReference type="SUPFAM" id="SSF52343">
    <property type="entry name" value="Ferredoxin reductase-like, C-terminal NADP-linked domain"/>
    <property type="match status" value="1"/>
</dbReference>
<keyword evidence="3 6" id="KW-0285">Flavoprotein</keyword>
<evidence type="ECO:0008006" key="10">
    <source>
        <dbReference type="Google" id="ProtNLM"/>
    </source>
</evidence>
<dbReference type="InterPro" id="IPR001834">
    <property type="entry name" value="CBR-like"/>
</dbReference>
<keyword evidence="4 6" id="KW-0274">FAD</keyword>
<feature type="region of interest" description="Disordered" evidence="7">
    <location>
        <begin position="105"/>
        <end position="126"/>
    </location>
</feature>
<evidence type="ECO:0000256" key="7">
    <source>
        <dbReference type="SAM" id="MobiDB-lite"/>
    </source>
</evidence>
<comment type="cofactor">
    <cofactor evidence="1 6">
        <name>FAD</name>
        <dbReference type="ChEBI" id="CHEBI:57692"/>
    </cofactor>
</comment>
<dbReference type="GO" id="GO:0016491">
    <property type="term" value="F:oxidoreductase activity"/>
    <property type="evidence" value="ECO:0007669"/>
    <property type="project" value="UniProtKB-KW"/>
</dbReference>
<dbReference type="Proteomes" id="UP000019462">
    <property type="component" value="Unassembled WGS sequence"/>
</dbReference>
<organism evidence="8 9">
    <name type="scientific">Moesziomyces aphidis</name>
    <name type="common">Pseudozyma aphidis</name>
    <dbReference type="NCBI Taxonomy" id="84754"/>
    <lineage>
        <taxon>Eukaryota</taxon>
        <taxon>Fungi</taxon>
        <taxon>Dikarya</taxon>
        <taxon>Basidiomycota</taxon>
        <taxon>Ustilaginomycotina</taxon>
        <taxon>Ustilaginomycetes</taxon>
        <taxon>Ustilaginales</taxon>
        <taxon>Ustilaginaceae</taxon>
        <taxon>Moesziomyces</taxon>
    </lineage>
</organism>
<keyword evidence="5" id="KW-0560">Oxidoreductase</keyword>
<dbReference type="CDD" id="cd06183">
    <property type="entry name" value="cyt_b5_reduct_like"/>
    <property type="match status" value="1"/>
</dbReference>
<accession>W3VQT3</accession>
<dbReference type="PRINTS" id="PR00406">
    <property type="entry name" value="CYTB5RDTASE"/>
</dbReference>
<evidence type="ECO:0000256" key="1">
    <source>
        <dbReference type="ARBA" id="ARBA00001974"/>
    </source>
</evidence>
<evidence type="ECO:0000256" key="6">
    <source>
        <dbReference type="PIRSR" id="PIRSR601834-1"/>
    </source>
</evidence>
<evidence type="ECO:0000256" key="5">
    <source>
        <dbReference type="ARBA" id="ARBA00023002"/>
    </source>
</evidence>
<proteinExistence type="inferred from homology"/>
<evidence type="ECO:0000256" key="2">
    <source>
        <dbReference type="ARBA" id="ARBA00006105"/>
    </source>
</evidence>
<feature type="binding site" evidence="6">
    <location>
        <position position="279"/>
    </location>
    <ligand>
        <name>FAD</name>
        <dbReference type="ChEBI" id="CHEBI:57692"/>
    </ligand>
</feature>